<keyword evidence="1" id="KW-0472">Membrane</keyword>
<evidence type="ECO:0000313" key="2">
    <source>
        <dbReference type="EMBL" id="EFP06795.1"/>
    </source>
</evidence>
<reference evidence="2" key="1">
    <citation type="submission" date="2007-07" db="EMBL/GenBank/DDBJ databases">
        <title>PCAP assembly of the Caenorhabditis remanei genome.</title>
        <authorList>
            <consortium name="The Caenorhabditis remanei Sequencing Consortium"/>
            <person name="Wilson R.K."/>
        </authorList>
    </citation>
    <scope>NUCLEOTIDE SEQUENCE [LARGE SCALE GENOMIC DNA]</scope>
    <source>
        <strain evidence="2">PB4641</strain>
    </source>
</reference>
<dbReference type="AlphaFoldDB" id="E3MQ67"/>
<proteinExistence type="predicted"/>
<dbReference type="HOGENOM" id="CLU_1027585_0_0_1"/>
<feature type="transmembrane region" description="Helical" evidence="1">
    <location>
        <begin position="127"/>
        <end position="145"/>
    </location>
</feature>
<keyword evidence="1" id="KW-0812">Transmembrane</keyword>
<feature type="transmembrane region" description="Helical" evidence="1">
    <location>
        <begin position="242"/>
        <end position="259"/>
    </location>
</feature>
<protein>
    <submittedName>
        <fullName evidence="2">Uncharacterized protein</fullName>
    </submittedName>
</protein>
<dbReference type="InParanoid" id="E3MQ67"/>
<accession>E3MQ67</accession>
<keyword evidence="3" id="KW-1185">Reference proteome</keyword>
<dbReference type="Proteomes" id="UP000008281">
    <property type="component" value="Unassembled WGS sequence"/>
</dbReference>
<keyword evidence="1" id="KW-1133">Transmembrane helix</keyword>
<feature type="transmembrane region" description="Helical" evidence="1">
    <location>
        <begin position="200"/>
        <end position="222"/>
    </location>
</feature>
<name>E3MQ67_CAERE</name>
<organism evidence="3">
    <name type="scientific">Caenorhabditis remanei</name>
    <name type="common">Caenorhabditis vulgaris</name>
    <dbReference type="NCBI Taxonomy" id="31234"/>
    <lineage>
        <taxon>Eukaryota</taxon>
        <taxon>Metazoa</taxon>
        <taxon>Ecdysozoa</taxon>
        <taxon>Nematoda</taxon>
        <taxon>Chromadorea</taxon>
        <taxon>Rhabditida</taxon>
        <taxon>Rhabditina</taxon>
        <taxon>Rhabditomorpha</taxon>
        <taxon>Rhabditoidea</taxon>
        <taxon>Rhabditidae</taxon>
        <taxon>Peloderinae</taxon>
        <taxon>Caenorhabditis</taxon>
    </lineage>
</organism>
<gene>
    <name evidence="2" type="ORF">CRE_11252</name>
</gene>
<sequence>MTIITDMQTKYPPDPLSPYQLLLDASRSKDPSFLLEILKDSIRNSQPQDGGEVKIGQIQEHLKMEGWVDAEKRDVEEVLWWYKSDERFSFKTKLAILYACITFGAICCQLVYNLYLGQELSVETRAVLIATTFGIPFFGTLLLTMDTHTQGNWNPLYNKDYNSINVSELKERQLELIDCYLNEVLPLKAEIPASRYRHDVLAMIYVGEWMFYAFFRFCYSIYHLSQNWSNEKIRGFDNLDIVISGFVFSGLSGVFIYFWNSSKLTKD</sequence>
<evidence type="ECO:0000313" key="3">
    <source>
        <dbReference type="Proteomes" id="UP000008281"/>
    </source>
</evidence>
<feature type="transmembrane region" description="Helical" evidence="1">
    <location>
        <begin position="94"/>
        <end position="115"/>
    </location>
</feature>
<evidence type="ECO:0000256" key="1">
    <source>
        <dbReference type="SAM" id="Phobius"/>
    </source>
</evidence>
<dbReference type="EMBL" id="DS268465">
    <property type="protein sequence ID" value="EFP06795.1"/>
    <property type="molecule type" value="Genomic_DNA"/>
</dbReference>